<dbReference type="EMBL" id="CP028923">
    <property type="protein sequence ID" value="QCK14062.1"/>
    <property type="molecule type" value="Genomic_DNA"/>
</dbReference>
<feature type="domain" description="Fe/B12 periplasmic-binding" evidence="2">
    <location>
        <begin position="27"/>
        <end position="264"/>
    </location>
</feature>
<name>A0A4D7JN03_9BACT</name>
<evidence type="ECO:0000313" key="3">
    <source>
        <dbReference type="EMBL" id="QCK14062.1"/>
    </source>
</evidence>
<reference evidence="3 4" key="1">
    <citation type="submission" date="2018-04" db="EMBL/GenBank/DDBJ databases">
        <title>Complete genome uncultured novel isolate.</title>
        <authorList>
            <person name="Merlino G."/>
        </authorList>
    </citation>
    <scope>NUCLEOTIDE SEQUENCE [LARGE SCALE GENOMIC DNA]</scope>
    <source>
        <strain evidence="4">R1DC9</strain>
    </source>
</reference>
<keyword evidence="4" id="KW-1185">Reference proteome</keyword>
<dbReference type="OrthoDB" id="9816357at2"/>
<gene>
    <name evidence="3" type="ORF">DCC35_04510</name>
</gene>
<dbReference type="PANTHER" id="PTHR30535:SF34">
    <property type="entry name" value="MOLYBDATE-BINDING PROTEIN MOLA"/>
    <property type="match status" value="1"/>
</dbReference>
<dbReference type="InterPro" id="IPR050902">
    <property type="entry name" value="ABC_Transporter_SBP"/>
</dbReference>
<evidence type="ECO:0000313" key="4">
    <source>
        <dbReference type="Proteomes" id="UP000298616"/>
    </source>
</evidence>
<dbReference type="Gene3D" id="3.40.50.1980">
    <property type="entry name" value="Nitrogenase molybdenum iron protein domain"/>
    <property type="match status" value="2"/>
</dbReference>
<dbReference type="PROSITE" id="PS50983">
    <property type="entry name" value="FE_B12_PBP"/>
    <property type="match status" value="1"/>
</dbReference>
<dbReference type="AlphaFoldDB" id="A0A4D7JN03"/>
<dbReference type="NCBIfam" id="NF038402">
    <property type="entry name" value="TroA_like"/>
    <property type="match status" value="1"/>
</dbReference>
<dbReference type="InterPro" id="IPR002491">
    <property type="entry name" value="ABC_transptr_periplasmic_BD"/>
</dbReference>
<dbReference type="PANTHER" id="PTHR30535">
    <property type="entry name" value="VITAMIN B12-BINDING PROTEIN"/>
    <property type="match status" value="1"/>
</dbReference>
<dbReference type="Pfam" id="PF01497">
    <property type="entry name" value="Peripla_BP_2"/>
    <property type="match status" value="1"/>
</dbReference>
<dbReference type="Proteomes" id="UP000298616">
    <property type="component" value="Chromosome"/>
</dbReference>
<keyword evidence="1" id="KW-0732">Signal</keyword>
<accession>A0A4D7JN03</accession>
<sequence length="264" mass="30599">MTSDTSNKKVIIDMVNRKVELTNFPVRIISLVPSQTELLSDLDLDKRVIGITKFCVHPENWLKEKEIIGGTKKLRIDKIRQLKPDLIIANKEENVKEEVLTLAQDFPVYISDISNLQDVNRMISDIGILTGREQKADEIINEIKRKSSDLQSFPTKSCLYFIWKNPWMIAGNDTFINEMLDAAGYKNLCSFPRYPELTDEMKSLTPDEILLSSEPYPFKEKDFSEVKNIFPDSEIKIVDGEYFSWYGSRLREAFNYIKNLRARS</sequence>
<protein>
    <submittedName>
        <fullName evidence="3">Cobalamin-binding protein</fullName>
    </submittedName>
</protein>
<organism evidence="3 4">
    <name type="scientific">Mangrovivirga cuniculi</name>
    <dbReference type="NCBI Taxonomy" id="2715131"/>
    <lineage>
        <taxon>Bacteria</taxon>
        <taxon>Pseudomonadati</taxon>
        <taxon>Bacteroidota</taxon>
        <taxon>Cytophagia</taxon>
        <taxon>Cytophagales</taxon>
        <taxon>Mangrovivirgaceae</taxon>
        <taxon>Mangrovivirga</taxon>
    </lineage>
</organism>
<evidence type="ECO:0000259" key="2">
    <source>
        <dbReference type="PROSITE" id="PS50983"/>
    </source>
</evidence>
<evidence type="ECO:0000256" key="1">
    <source>
        <dbReference type="ARBA" id="ARBA00022729"/>
    </source>
</evidence>
<dbReference type="KEGG" id="fpf:DCC35_04510"/>
<dbReference type="InterPro" id="IPR054828">
    <property type="entry name" value="Vit_B12_bind_prot"/>
</dbReference>
<dbReference type="RefSeq" id="WP_137092589.1">
    <property type="nucleotide sequence ID" value="NZ_CP028923.1"/>
</dbReference>
<proteinExistence type="predicted"/>
<dbReference type="SUPFAM" id="SSF53807">
    <property type="entry name" value="Helical backbone' metal receptor"/>
    <property type="match status" value="1"/>
</dbReference>